<dbReference type="STRING" id="1844972.A7K91_25335"/>
<keyword evidence="4 5" id="KW-0472">Membrane</keyword>
<keyword evidence="3 5" id="KW-1133">Transmembrane helix</keyword>
<evidence type="ECO:0000256" key="3">
    <source>
        <dbReference type="ARBA" id="ARBA00022989"/>
    </source>
</evidence>
<evidence type="ECO:0000256" key="5">
    <source>
        <dbReference type="SAM" id="Phobius"/>
    </source>
</evidence>
<dbReference type="OrthoDB" id="2208410at2"/>
<reference evidence="7 8" key="1">
    <citation type="submission" date="2016-05" db="EMBL/GenBank/DDBJ databases">
        <title>Paenibacillus oryzae. sp. nov., isolated from the rice root.</title>
        <authorList>
            <person name="Zhang J."/>
            <person name="Zhang X."/>
        </authorList>
    </citation>
    <scope>NUCLEOTIDE SEQUENCE [LARGE SCALE GENOMIC DNA]</scope>
    <source>
        <strain evidence="7 8">1DrF-4</strain>
    </source>
</reference>
<dbReference type="PANTHER" id="PTHR43077">
    <property type="entry name" value="TRANSPORT PERMEASE YVFS-RELATED"/>
    <property type="match status" value="1"/>
</dbReference>
<feature type="transmembrane region" description="Helical" evidence="5">
    <location>
        <begin position="260"/>
        <end position="279"/>
    </location>
</feature>
<feature type="transmembrane region" description="Helical" evidence="5">
    <location>
        <begin position="12"/>
        <end position="33"/>
    </location>
</feature>
<keyword evidence="2 5" id="KW-0812">Transmembrane</keyword>
<evidence type="ECO:0000256" key="2">
    <source>
        <dbReference type="ARBA" id="ARBA00022692"/>
    </source>
</evidence>
<proteinExistence type="predicted"/>
<comment type="subcellular location">
    <subcellularLocation>
        <location evidence="1">Membrane</location>
        <topology evidence="1">Multi-pass membrane protein</topology>
    </subcellularLocation>
</comment>
<dbReference type="AlphaFoldDB" id="A0A1A5YD00"/>
<dbReference type="GO" id="GO:0140359">
    <property type="term" value="F:ABC-type transporter activity"/>
    <property type="evidence" value="ECO:0007669"/>
    <property type="project" value="InterPro"/>
</dbReference>
<evidence type="ECO:0000256" key="4">
    <source>
        <dbReference type="ARBA" id="ARBA00023136"/>
    </source>
</evidence>
<feature type="transmembrane region" description="Helical" evidence="5">
    <location>
        <begin position="192"/>
        <end position="212"/>
    </location>
</feature>
<keyword evidence="8" id="KW-1185">Reference proteome</keyword>
<evidence type="ECO:0000259" key="6">
    <source>
        <dbReference type="Pfam" id="PF12698"/>
    </source>
</evidence>
<feature type="transmembrane region" description="Helical" evidence="5">
    <location>
        <begin position="348"/>
        <end position="369"/>
    </location>
</feature>
<dbReference type="GO" id="GO:0016020">
    <property type="term" value="C:membrane"/>
    <property type="evidence" value="ECO:0007669"/>
    <property type="project" value="UniProtKB-SubCell"/>
</dbReference>
<sequence>MVKGLQAFMKRSTTWVGIITALMFQIIFSVIWMTGYNGITDRMEQLSVAIVNEDTAIGVQISQRLMESMPFEMSSEASLDAAKERLDKRDIGMILFIPGDFTEQSSSAAGHGSLHFYMNESNPAMIKSIMSSAAAGIASEVNRTAVASGIGQQLTAGGTPSEQAAGAAQALSQRVIAETHVVHTVQGMNNQMVPMMMVLASYVGAMIMGMNLEQSSIALKSTVSKWSRFIARLIINAGSAVVISLVGVSLLSLLGGQMEGGFLALWGFEFIFLLVFMFVSQLFLYLFGMAGMLLNIMALSAQLVSSGAMVPRELLSDFYSGLGDVLPATYAVDGTMNVLFGGTGTGEAVVALSLIGVVAIAVSAIATLARERRAA</sequence>
<feature type="domain" description="ABC-2 type transporter transmembrane" evidence="6">
    <location>
        <begin position="17"/>
        <end position="364"/>
    </location>
</feature>
<dbReference type="Pfam" id="PF12698">
    <property type="entry name" value="ABC2_membrane_3"/>
    <property type="match status" value="1"/>
</dbReference>
<gene>
    <name evidence="7" type="ORF">A7K91_25335</name>
</gene>
<dbReference type="PANTHER" id="PTHR43077:SF10">
    <property type="entry name" value="TRANSPORT PERMEASE PROTEIN"/>
    <property type="match status" value="1"/>
</dbReference>
<dbReference type="InterPro" id="IPR051328">
    <property type="entry name" value="T7SS_ABC-Transporter"/>
</dbReference>
<dbReference type="Gene3D" id="3.40.1710.10">
    <property type="entry name" value="abc type-2 transporter like domain"/>
    <property type="match status" value="1"/>
</dbReference>
<name>A0A1A5YD00_9BACL</name>
<evidence type="ECO:0000256" key="1">
    <source>
        <dbReference type="ARBA" id="ARBA00004141"/>
    </source>
</evidence>
<feature type="transmembrane region" description="Helical" evidence="5">
    <location>
        <begin position="284"/>
        <end position="304"/>
    </location>
</feature>
<dbReference type="Proteomes" id="UP000092024">
    <property type="component" value="Unassembled WGS sequence"/>
</dbReference>
<dbReference type="EMBL" id="LYPA01000074">
    <property type="protein sequence ID" value="OBR63275.1"/>
    <property type="molecule type" value="Genomic_DNA"/>
</dbReference>
<dbReference type="RefSeq" id="WP_068686541.1">
    <property type="nucleotide sequence ID" value="NZ_LYPA01000074.1"/>
</dbReference>
<dbReference type="InterPro" id="IPR013525">
    <property type="entry name" value="ABC2_TM"/>
</dbReference>
<comment type="caution">
    <text evidence="7">The sequence shown here is derived from an EMBL/GenBank/DDBJ whole genome shotgun (WGS) entry which is preliminary data.</text>
</comment>
<organism evidence="7 8">
    <name type="scientific">Paenibacillus oryzae</name>
    <dbReference type="NCBI Taxonomy" id="1844972"/>
    <lineage>
        <taxon>Bacteria</taxon>
        <taxon>Bacillati</taxon>
        <taxon>Bacillota</taxon>
        <taxon>Bacilli</taxon>
        <taxon>Bacillales</taxon>
        <taxon>Paenibacillaceae</taxon>
        <taxon>Paenibacillus</taxon>
    </lineage>
</organism>
<feature type="transmembrane region" description="Helical" evidence="5">
    <location>
        <begin position="233"/>
        <end position="254"/>
    </location>
</feature>
<evidence type="ECO:0000313" key="7">
    <source>
        <dbReference type="EMBL" id="OBR63275.1"/>
    </source>
</evidence>
<accession>A0A1A5YD00</accession>
<protein>
    <submittedName>
        <fullName evidence="7">ABC transporter</fullName>
    </submittedName>
</protein>
<evidence type="ECO:0000313" key="8">
    <source>
        <dbReference type="Proteomes" id="UP000092024"/>
    </source>
</evidence>